<protein>
    <submittedName>
        <fullName evidence="2">Histidine phosphatase superfamily protein (Branch 1)</fullName>
    </submittedName>
</protein>
<organism evidence="2 3">
    <name type="scientific">Tenacibaculum adriaticum</name>
    <dbReference type="NCBI Taxonomy" id="413713"/>
    <lineage>
        <taxon>Bacteria</taxon>
        <taxon>Pseudomonadati</taxon>
        <taxon>Bacteroidota</taxon>
        <taxon>Flavobacteriia</taxon>
        <taxon>Flavobacteriales</taxon>
        <taxon>Flavobacteriaceae</taxon>
        <taxon>Tenacibaculum</taxon>
    </lineage>
</organism>
<comment type="caution">
    <text evidence="2">The sequence shown here is derived from an EMBL/GenBank/DDBJ whole genome shotgun (WGS) entry which is preliminary data.</text>
</comment>
<reference evidence="2 3" key="1">
    <citation type="submission" date="2019-07" db="EMBL/GenBank/DDBJ databases">
        <title>Genomic Encyclopedia of Type Strains, Phase IV (KMG-IV): sequencing the most valuable type-strain genomes for metagenomic binning, comparative biology and taxonomic classification.</title>
        <authorList>
            <person name="Goeker M."/>
        </authorList>
    </citation>
    <scope>NUCLEOTIDE SEQUENCE [LARGE SCALE GENOMIC DNA]</scope>
    <source>
        <strain evidence="2 3">DSM 18961</strain>
    </source>
</reference>
<dbReference type="InterPro" id="IPR029033">
    <property type="entry name" value="His_PPase_superfam"/>
</dbReference>
<keyword evidence="1" id="KW-0378">Hydrolase</keyword>
<evidence type="ECO:0000313" key="3">
    <source>
        <dbReference type="Proteomes" id="UP000323136"/>
    </source>
</evidence>
<gene>
    <name evidence="2" type="ORF">C7447_102188</name>
</gene>
<evidence type="ECO:0000313" key="2">
    <source>
        <dbReference type="EMBL" id="TYP98870.1"/>
    </source>
</evidence>
<accession>A0A5S5DSG0</accession>
<dbReference type="Pfam" id="PF00300">
    <property type="entry name" value="His_Phos_1"/>
    <property type="match status" value="1"/>
</dbReference>
<dbReference type="CDD" id="cd07067">
    <property type="entry name" value="HP_PGM_like"/>
    <property type="match status" value="1"/>
</dbReference>
<dbReference type="AlphaFoldDB" id="A0A5S5DSG0"/>
<dbReference type="EMBL" id="VNIA01000002">
    <property type="protein sequence ID" value="TYP98870.1"/>
    <property type="molecule type" value="Genomic_DNA"/>
</dbReference>
<dbReference type="PROSITE" id="PS00758">
    <property type="entry name" value="ARGE_DAPE_CPG2_1"/>
    <property type="match status" value="1"/>
</dbReference>
<dbReference type="Proteomes" id="UP000323136">
    <property type="component" value="Unassembled WGS sequence"/>
</dbReference>
<keyword evidence="3" id="KW-1185">Reference proteome</keyword>
<evidence type="ECO:0000256" key="1">
    <source>
        <dbReference type="ARBA" id="ARBA00022801"/>
    </source>
</evidence>
<dbReference type="SUPFAM" id="SSF53254">
    <property type="entry name" value="Phosphoglycerate mutase-like"/>
    <property type="match status" value="1"/>
</dbReference>
<dbReference type="Gene3D" id="3.40.50.1240">
    <property type="entry name" value="Phosphoglycerate mutase-like"/>
    <property type="match status" value="1"/>
</dbReference>
<dbReference type="InterPro" id="IPR001261">
    <property type="entry name" value="ArgE/DapE_CS"/>
</dbReference>
<sequence>MHICIVFYFYYICPQNIFFMKNYLIIFVLLFSSFSGFSQEEGEEVTTYYLIRHAEKDDSDATNTNPDLNQTGLDRAKNWAKVFAPVNLDAVYSTDFRRTKQTAKPTADSKKLPTYAFDTTRMYDSGFKYNTSGKSVLIVGHSDTTPQLANIMLGEEKYPTIEENNSGNLYIVTVTKNKTTCVLLKID</sequence>
<dbReference type="InterPro" id="IPR013078">
    <property type="entry name" value="His_Pase_superF_clade-1"/>
</dbReference>
<proteinExistence type="predicted"/>
<name>A0A5S5DSG0_9FLAO</name>